<feature type="transmembrane region" description="Helical" evidence="1">
    <location>
        <begin position="20"/>
        <end position="43"/>
    </location>
</feature>
<comment type="caution">
    <text evidence="2">The sequence shown here is derived from an EMBL/GenBank/DDBJ whole genome shotgun (WGS) entry which is preliminary data.</text>
</comment>
<keyword evidence="1" id="KW-0472">Membrane</keyword>
<sequence length="551" mass="60205">MNPALSQRTGLWSALPRWAVSIAWFWVWVCAIGLALMVHLAFLMNWPDHFIHEDSAAYIIQAESILRGQYLEDMMKRPYGVAAFLVLLSKLFGPHILVFVIAQHLMSIGTALFVAGIVRFAGAPRFFALLAFCLATLHGRIVHYDNTIGAETISNFLVSLAAFIAAGVALRKWPALPAAAAVGLTLGAVMTCRSAAIGQAGVILLWLVVVLDAGLLRRLGVLALAGFFASAVYLTPAAINLAIGKRPAGNEIVAAMAFVVGYSGDFEHGVHLDRKAQARGYVEQMRAADTPQGWPDTGVYQWPFGAIHRLAKPGDSEVDIERVVRDIFIETLTTPSTLYRHLTKHFLREMYFLLFDANSVARRTPNPQGYEYFMDRDRFPFFGSPTGLKSGQLVHDYYKPWWPLSRLLSADRLQLTLNRLFARGYAPNSELVALCCGLQVSTEYDDFPGPIWWLSAATLGLALVLLIGVPASHAGLVRWPTGRLVAGGTLMILLAMASAAFPTFLVYGLNRYAYYVIPFLAGSSAILGSVLFDWLRAGARAKAGRAGGGEA</sequence>
<name>A0ABV4G205_9BRAD</name>
<feature type="transmembrane region" description="Helical" evidence="1">
    <location>
        <begin position="108"/>
        <end position="137"/>
    </location>
</feature>
<proteinExistence type="predicted"/>
<keyword evidence="3" id="KW-1185">Reference proteome</keyword>
<keyword evidence="1" id="KW-0812">Transmembrane</keyword>
<keyword evidence="1" id="KW-1133">Transmembrane helix</keyword>
<feature type="transmembrane region" description="Helical" evidence="1">
    <location>
        <begin position="451"/>
        <end position="472"/>
    </location>
</feature>
<gene>
    <name evidence="2" type="ORF">ABIG07_006480</name>
</gene>
<dbReference type="Proteomes" id="UP001565369">
    <property type="component" value="Unassembled WGS sequence"/>
</dbReference>
<feature type="transmembrane region" description="Helical" evidence="1">
    <location>
        <begin position="149"/>
        <end position="170"/>
    </location>
</feature>
<feature type="transmembrane region" description="Helical" evidence="1">
    <location>
        <begin position="79"/>
        <end position="102"/>
    </location>
</feature>
<accession>A0ABV4G205</accession>
<evidence type="ECO:0000313" key="3">
    <source>
        <dbReference type="Proteomes" id="UP001565369"/>
    </source>
</evidence>
<feature type="transmembrane region" description="Helical" evidence="1">
    <location>
        <begin position="221"/>
        <end position="243"/>
    </location>
</feature>
<organism evidence="2 3">
    <name type="scientific">Bradyrhizobium ottawaense</name>
    <dbReference type="NCBI Taxonomy" id="931866"/>
    <lineage>
        <taxon>Bacteria</taxon>
        <taxon>Pseudomonadati</taxon>
        <taxon>Pseudomonadota</taxon>
        <taxon>Alphaproteobacteria</taxon>
        <taxon>Hyphomicrobiales</taxon>
        <taxon>Nitrobacteraceae</taxon>
        <taxon>Bradyrhizobium</taxon>
    </lineage>
</organism>
<reference evidence="2 3" key="1">
    <citation type="submission" date="2024-07" db="EMBL/GenBank/DDBJ databases">
        <title>Genomic Encyclopedia of Type Strains, Phase V (KMG-V): Genome sequencing to study the core and pangenomes of soil and plant-associated prokaryotes.</title>
        <authorList>
            <person name="Whitman W."/>
        </authorList>
    </citation>
    <scope>NUCLEOTIDE SEQUENCE [LARGE SCALE GENOMIC DNA]</scope>
    <source>
        <strain evidence="2 3">USDA 152</strain>
    </source>
</reference>
<dbReference type="RefSeq" id="WP_212428609.1">
    <property type="nucleotide sequence ID" value="NZ_JAFDOG010000001.1"/>
</dbReference>
<dbReference type="EMBL" id="JBGBZJ010000003">
    <property type="protein sequence ID" value="MEY9457532.1"/>
    <property type="molecule type" value="Genomic_DNA"/>
</dbReference>
<protein>
    <recommendedName>
        <fullName evidence="4">Glycosyltransferase RgtA/B/C/D-like domain-containing protein</fullName>
    </recommendedName>
</protein>
<evidence type="ECO:0008006" key="4">
    <source>
        <dbReference type="Google" id="ProtNLM"/>
    </source>
</evidence>
<evidence type="ECO:0000256" key="1">
    <source>
        <dbReference type="SAM" id="Phobius"/>
    </source>
</evidence>
<feature type="transmembrane region" description="Helical" evidence="1">
    <location>
        <begin position="176"/>
        <end position="209"/>
    </location>
</feature>
<feature type="transmembrane region" description="Helical" evidence="1">
    <location>
        <begin position="484"/>
        <end position="506"/>
    </location>
</feature>
<feature type="transmembrane region" description="Helical" evidence="1">
    <location>
        <begin position="512"/>
        <end position="535"/>
    </location>
</feature>
<evidence type="ECO:0000313" key="2">
    <source>
        <dbReference type="EMBL" id="MEY9457532.1"/>
    </source>
</evidence>